<evidence type="ECO:0000313" key="1">
    <source>
        <dbReference type="EMBL" id="GAA0603187.1"/>
    </source>
</evidence>
<dbReference type="EMBL" id="BAAADS010000014">
    <property type="protein sequence ID" value="GAA0603187.1"/>
    <property type="molecule type" value="Genomic_DNA"/>
</dbReference>
<reference evidence="2" key="1">
    <citation type="journal article" date="2019" name="Int. J. Syst. Evol. Microbiol.">
        <title>The Global Catalogue of Microorganisms (GCM) 10K type strain sequencing project: providing services to taxonomists for standard genome sequencing and annotation.</title>
        <authorList>
            <consortium name="The Broad Institute Genomics Platform"/>
            <consortium name="The Broad Institute Genome Sequencing Center for Infectious Disease"/>
            <person name="Wu L."/>
            <person name="Ma J."/>
        </authorList>
    </citation>
    <scope>NUCLEOTIDE SEQUENCE [LARGE SCALE GENOMIC DNA]</scope>
    <source>
        <strain evidence="2">JCM 15395</strain>
    </source>
</reference>
<comment type="caution">
    <text evidence="1">The sequence shown here is derived from an EMBL/GenBank/DDBJ whole genome shotgun (WGS) entry which is preliminary data.</text>
</comment>
<name>A0ABP3R439_9BACI</name>
<proteinExistence type="predicted"/>
<evidence type="ECO:0000313" key="2">
    <source>
        <dbReference type="Proteomes" id="UP001500866"/>
    </source>
</evidence>
<dbReference type="Proteomes" id="UP001500866">
    <property type="component" value="Unassembled WGS sequence"/>
</dbReference>
<dbReference type="RefSeq" id="WP_343812658.1">
    <property type="nucleotide sequence ID" value="NZ_BAAADS010000014.1"/>
</dbReference>
<gene>
    <name evidence="1" type="ORF">GCM10009001_20200</name>
</gene>
<organism evidence="1 2">
    <name type="scientific">Virgibacillus siamensis</name>
    <dbReference type="NCBI Taxonomy" id="480071"/>
    <lineage>
        <taxon>Bacteria</taxon>
        <taxon>Bacillati</taxon>
        <taxon>Bacillota</taxon>
        <taxon>Bacilli</taxon>
        <taxon>Bacillales</taxon>
        <taxon>Bacillaceae</taxon>
        <taxon>Virgibacillus</taxon>
    </lineage>
</organism>
<sequence length="121" mass="14319">MWFEEGLCFYLPRKVLMSNDQLRGITKVEEKLIEEFQNFFGTYTLNFFGQSDEGGFTGALYDYWRATWLITYLAENYLEGNIDGLLDLFEKWKGSGERLIQDFIVSELRITHEQAKSFWLS</sequence>
<keyword evidence="2" id="KW-1185">Reference proteome</keyword>
<accession>A0ABP3R439</accession>
<protein>
    <submittedName>
        <fullName evidence="1">Uncharacterized protein</fullName>
    </submittedName>
</protein>